<dbReference type="PANTHER" id="PTHR30514:SF21">
    <property type="entry name" value="RPIR-FAMILY TRANSCRIPTIONAL REGULATOR"/>
    <property type="match status" value="1"/>
</dbReference>
<dbReference type="GO" id="GO:0003700">
    <property type="term" value="F:DNA-binding transcription factor activity"/>
    <property type="evidence" value="ECO:0007669"/>
    <property type="project" value="InterPro"/>
</dbReference>
<dbReference type="InterPro" id="IPR001347">
    <property type="entry name" value="SIS_dom"/>
</dbReference>
<protein>
    <submittedName>
        <fullName evidence="6">RpiR family transcriptional regulator</fullName>
    </submittedName>
</protein>
<evidence type="ECO:0000259" key="5">
    <source>
        <dbReference type="PROSITE" id="PS51464"/>
    </source>
</evidence>
<dbReference type="InterPro" id="IPR000281">
    <property type="entry name" value="HTH_RpiR"/>
</dbReference>
<dbReference type="AlphaFoldDB" id="A0A2T4ZCA9"/>
<dbReference type="InterPro" id="IPR009057">
    <property type="entry name" value="Homeodomain-like_sf"/>
</dbReference>
<dbReference type="GO" id="GO:1901135">
    <property type="term" value="P:carbohydrate derivative metabolic process"/>
    <property type="evidence" value="ECO:0007669"/>
    <property type="project" value="InterPro"/>
</dbReference>
<comment type="caution">
    <text evidence="6">The sequence shown here is derived from an EMBL/GenBank/DDBJ whole genome shotgun (WGS) entry which is preliminary data.</text>
</comment>
<dbReference type="CDD" id="cd05013">
    <property type="entry name" value="SIS_RpiR"/>
    <property type="match status" value="1"/>
</dbReference>
<dbReference type="InterPro" id="IPR047640">
    <property type="entry name" value="RpiR-like"/>
</dbReference>
<name>A0A2T4ZCA9_9BACL</name>
<dbReference type="GO" id="GO:0003677">
    <property type="term" value="F:DNA binding"/>
    <property type="evidence" value="ECO:0007669"/>
    <property type="project" value="UniProtKB-KW"/>
</dbReference>
<dbReference type="PROSITE" id="PS51464">
    <property type="entry name" value="SIS"/>
    <property type="match status" value="1"/>
</dbReference>
<feature type="domain" description="HTH rpiR-type" evidence="4">
    <location>
        <begin position="3"/>
        <end position="79"/>
    </location>
</feature>
<evidence type="ECO:0000313" key="6">
    <source>
        <dbReference type="EMBL" id="PTM59524.1"/>
    </source>
</evidence>
<organism evidence="6 7">
    <name type="scientific">Desmospora activa DSM 45169</name>
    <dbReference type="NCBI Taxonomy" id="1121389"/>
    <lineage>
        <taxon>Bacteria</taxon>
        <taxon>Bacillati</taxon>
        <taxon>Bacillota</taxon>
        <taxon>Bacilli</taxon>
        <taxon>Bacillales</taxon>
        <taxon>Thermoactinomycetaceae</taxon>
        <taxon>Desmospora</taxon>
    </lineage>
</organism>
<dbReference type="PANTHER" id="PTHR30514">
    <property type="entry name" value="GLUCOKINASE"/>
    <property type="match status" value="1"/>
</dbReference>
<dbReference type="OrthoDB" id="2367514at2"/>
<evidence type="ECO:0000256" key="1">
    <source>
        <dbReference type="ARBA" id="ARBA00023015"/>
    </source>
</evidence>
<dbReference type="EMBL" id="PZZP01000001">
    <property type="protein sequence ID" value="PTM59524.1"/>
    <property type="molecule type" value="Genomic_DNA"/>
</dbReference>
<reference evidence="6 7" key="1">
    <citation type="submission" date="2018-04" db="EMBL/GenBank/DDBJ databases">
        <title>Genomic Encyclopedia of Archaeal and Bacterial Type Strains, Phase II (KMG-II): from individual species to whole genera.</title>
        <authorList>
            <person name="Goeker M."/>
        </authorList>
    </citation>
    <scope>NUCLEOTIDE SEQUENCE [LARGE SCALE GENOMIC DNA]</scope>
    <source>
        <strain evidence="6 7">DSM 45169</strain>
    </source>
</reference>
<evidence type="ECO:0000259" key="4">
    <source>
        <dbReference type="PROSITE" id="PS51071"/>
    </source>
</evidence>
<dbReference type="InterPro" id="IPR036388">
    <property type="entry name" value="WH-like_DNA-bd_sf"/>
</dbReference>
<dbReference type="RefSeq" id="WP_107726582.1">
    <property type="nucleotide sequence ID" value="NZ_PZZP01000001.1"/>
</dbReference>
<feature type="domain" description="SIS" evidence="5">
    <location>
        <begin position="118"/>
        <end position="263"/>
    </location>
</feature>
<keyword evidence="7" id="KW-1185">Reference proteome</keyword>
<dbReference type="InterPro" id="IPR035472">
    <property type="entry name" value="RpiR-like_SIS"/>
</dbReference>
<proteinExistence type="predicted"/>
<dbReference type="Gene3D" id="1.10.10.10">
    <property type="entry name" value="Winged helix-like DNA-binding domain superfamily/Winged helix DNA-binding domain"/>
    <property type="match status" value="1"/>
</dbReference>
<accession>A0A2T4ZCA9</accession>
<dbReference type="Pfam" id="PF01418">
    <property type="entry name" value="HTH_6"/>
    <property type="match status" value="1"/>
</dbReference>
<keyword evidence="1" id="KW-0805">Transcription regulation</keyword>
<dbReference type="GO" id="GO:0097367">
    <property type="term" value="F:carbohydrate derivative binding"/>
    <property type="evidence" value="ECO:0007669"/>
    <property type="project" value="InterPro"/>
</dbReference>
<sequence>MKDALIRQLSESLLQMSDTERHLLDYIVANIERIPRLSIVTLSEEAAVSTATIVRLMKKIGYEGYTEFKHHVRENLKERQSVTITADIDTQIKEAVHKNEQEVVRTIQMIDIRTVEEAIRQLRKAEKIYVFARGFSEMIATEMTVKLQLLGKNCEIHNDPNIIKVKARKLAEGDLVVFISLSGETEELVEAAGALKVKGITTLSLTTKTTSRLARLSDICLFGYKGEQSFFPNYEVRSRLPLHVLSRILLDAYVIRMSDESTPS</sequence>
<evidence type="ECO:0000256" key="3">
    <source>
        <dbReference type="ARBA" id="ARBA00023163"/>
    </source>
</evidence>
<evidence type="ECO:0000313" key="7">
    <source>
        <dbReference type="Proteomes" id="UP000241639"/>
    </source>
</evidence>
<dbReference type="InterPro" id="IPR046348">
    <property type="entry name" value="SIS_dom_sf"/>
</dbReference>
<keyword evidence="2" id="KW-0238">DNA-binding</keyword>
<dbReference type="Pfam" id="PF01380">
    <property type="entry name" value="SIS"/>
    <property type="match status" value="1"/>
</dbReference>
<gene>
    <name evidence="6" type="ORF">C8J48_2148</name>
</gene>
<dbReference type="SUPFAM" id="SSF53697">
    <property type="entry name" value="SIS domain"/>
    <property type="match status" value="1"/>
</dbReference>
<dbReference type="SUPFAM" id="SSF46689">
    <property type="entry name" value="Homeodomain-like"/>
    <property type="match status" value="1"/>
</dbReference>
<keyword evidence="3" id="KW-0804">Transcription</keyword>
<dbReference type="Gene3D" id="3.40.50.10490">
    <property type="entry name" value="Glucose-6-phosphate isomerase like protein, domain 1"/>
    <property type="match status" value="1"/>
</dbReference>
<evidence type="ECO:0000256" key="2">
    <source>
        <dbReference type="ARBA" id="ARBA00023125"/>
    </source>
</evidence>
<dbReference type="Proteomes" id="UP000241639">
    <property type="component" value="Unassembled WGS sequence"/>
</dbReference>
<dbReference type="PROSITE" id="PS51071">
    <property type="entry name" value="HTH_RPIR"/>
    <property type="match status" value="1"/>
</dbReference>